<dbReference type="EMBL" id="KQ947425">
    <property type="protein sequence ID" value="KUJ12191.1"/>
    <property type="molecule type" value="Genomic_DNA"/>
</dbReference>
<dbReference type="GO" id="GO:0016787">
    <property type="term" value="F:hydrolase activity"/>
    <property type="evidence" value="ECO:0007669"/>
    <property type="project" value="UniProtKB-KW"/>
</dbReference>
<dbReference type="GeneID" id="28819479"/>
<dbReference type="RefSeq" id="XP_018066546.1">
    <property type="nucleotide sequence ID" value="XM_018209753.1"/>
</dbReference>
<dbReference type="InterPro" id="IPR051601">
    <property type="entry name" value="Serine_prot/Carboxylest_S33"/>
</dbReference>
<dbReference type="PANTHER" id="PTHR43248:SF25">
    <property type="entry name" value="AB HYDROLASE-1 DOMAIN-CONTAINING PROTEIN-RELATED"/>
    <property type="match status" value="1"/>
</dbReference>
<evidence type="ECO:0000313" key="6">
    <source>
        <dbReference type="Proteomes" id="UP000070700"/>
    </source>
</evidence>
<evidence type="ECO:0000256" key="2">
    <source>
        <dbReference type="ARBA" id="ARBA00022801"/>
    </source>
</evidence>
<dbReference type="Proteomes" id="UP000070700">
    <property type="component" value="Unassembled WGS sequence"/>
</dbReference>
<dbReference type="Pfam" id="PF08386">
    <property type="entry name" value="Abhydrolase_4"/>
    <property type="match status" value="1"/>
</dbReference>
<comment type="similarity">
    <text evidence="1">Belongs to the peptidase S33 family.</text>
</comment>
<dbReference type="InParanoid" id="A0A194WW47"/>
<keyword evidence="2 5" id="KW-0378">Hydrolase</keyword>
<name>A0A194WW47_MOLSC</name>
<dbReference type="InterPro" id="IPR000073">
    <property type="entry name" value="AB_hydrolase_1"/>
</dbReference>
<dbReference type="KEGG" id="psco:LY89DRAFT_593482"/>
<protein>
    <submittedName>
        <fullName evidence="5">Alpha/beta-hydrolase</fullName>
    </submittedName>
</protein>
<dbReference type="AlphaFoldDB" id="A0A194WW47"/>
<dbReference type="InterPro" id="IPR013595">
    <property type="entry name" value="Pept_S33_TAP-like_C"/>
</dbReference>
<evidence type="ECO:0000313" key="5">
    <source>
        <dbReference type="EMBL" id="KUJ12191.1"/>
    </source>
</evidence>
<dbReference type="Gene3D" id="3.40.50.1820">
    <property type="entry name" value="alpha/beta hydrolase"/>
    <property type="match status" value="1"/>
</dbReference>
<evidence type="ECO:0000259" key="4">
    <source>
        <dbReference type="Pfam" id="PF08386"/>
    </source>
</evidence>
<proteinExistence type="inferred from homology"/>
<evidence type="ECO:0000259" key="3">
    <source>
        <dbReference type="Pfam" id="PF00561"/>
    </source>
</evidence>
<reference evidence="5 6" key="1">
    <citation type="submission" date="2015-10" db="EMBL/GenBank/DDBJ databases">
        <title>Full genome of DAOMC 229536 Phialocephala scopiformis, a fungal endophyte of spruce producing the potent anti-insectan compound rugulosin.</title>
        <authorList>
            <consortium name="DOE Joint Genome Institute"/>
            <person name="Walker A.K."/>
            <person name="Frasz S.L."/>
            <person name="Seifert K.A."/>
            <person name="Miller J.D."/>
            <person name="Mondo S.J."/>
            <person name="Labutti K."/>
            <person name="Lipzen A."/>
            <person name="Dockter R."/>
            <person name="Kennedy M."/>
            <person name="Grigoriev I.V."/>
            <person name="Spatafora J.W."/>
        </authorList>
    </citation>
    <scope>NUCLEOTIDE SEQUENCE [LARGE SCALE GENOMIC DNA]</scope>
    <source>
        <strain evidence="5 6">CBS 120377</strain>
    </source>
</reference>
<feature type="domain" description="AB hydrolase-1" evidence="3">
    <location>
        <begin position="77"/>
        <end position="225"/>
    </location>
</feature>
<dbReference type="InterPro" id="IPR029058">
    <property type="entry name" value="AB_hydrolase_fold"/>
</dbReference>
<accession>A0A194WW47</accession>
<keyword evidence="6" id="KW-1185">Reference proteome</keyword>
<feature type="domain" description="Peptidase S33 tripeptidyl aminopeptidase-like C-terminal" evidence="4">
    <location>
        <begin position="424"/>
        <end position="503"/>
    </location>
</feature>
<sequence>MVNLSTASLHPQPAQYHFASTKKVEWKECGDINNHTVECARIEVPMDHYNPLPEKNFSIPIIRMLASNTSANGDKSIFLNPGGPGGSGVNFLWRGGENLNKIIGEGYHLLSFDPRGVNGSIPQAICYVTPEQRAEEIESNPWNLEFEAGEMFTRAENKGKACAETMGEHGAYIDTLQTAADMNSILDAIGQKDMYYWGFSYGTTLGQTYAQMFPDRVGRLIIDGVSNLDEWYNAFFFEESLSDTDNVYAGFAKECFKAKENCPLNSIKEKPFESAADLQSHLDDFLSQLEEEPIPVYLNNTNYGSVSRISLALNAIFPSLYKPYPTWQTLAKNLAELLTGNATAAFKAYSDSWVAGIIADETNTFVISNDNLKAGAGAPVHGVKPVKNYTMSLPEESKLVSQYQGSDAFDRASWAIATTHKFHPRYHPEFPRVKTAHPILVLSTTYDPVCPLISAKKAHDSFEGAGFIEQLSYGHCTISMPSLCTAKHVRAYFYEGKLPESSTT</sequence>
<dbReference type="Pfam" id="PF00561">
    <property type="entry name" value="Abhydrolase_1"/>
    <property type="match status" value="1"/>
</dbReference>
<evidence type="ECO:0000256" key="1">
    <source>
        <dbReference type="ARBA" id="ARBA00010088"/>
    </source>
</evidence>
<gene>
    <name evidence="5" type="ORF">LY89DRAFT_593482</name>
</gene>
<dbReference type="PANTHER" id="PTHR43248">
    <property type="entry name" value="2-SUCCINYL-6-HYDROXY-2,4-CYCLOHEXADIENE-1-CARBOXYLATE SYNTHASE"/>
    <property type="match status" value="1"/>
</dbReference>
<dbReference type="SUPFAM" id="SSF53474">
    <property type="entry name" value="alpha/beta-Hydrolases"/>
    <property type="match status" value="1"/>
</dbReference>
<dbReference type="OrthoDB" id="425534at2759"/>
<organism evidence="5 6">
    <name type="scientific">Mollisia scopiformis</name>
    <name type="common">Conifer needle endophyte fungus</name>
    <name type="synonym">Phialocephala scopiformis</name>
    <dbReference type="NCBI Taxonomy" id="149040"/>
    <lineage>
        <taxon>Eukaryota</taxon>
        <taxon>Fungi</taxon>
        <taxon>Dikarya</taxon>
        <taxon>Ascomycota</taxon>
        <taxon>Pezizomycotina</taxon>
        <taxon>Leotiomycetes</taxon>
        <taxon>Helotiales</taxon>
        <taxon>Mollisiaceae</taxon>
        <taxon>Mollisia</taxon>
    </lineage>
</organism>